<dbReference type="EMBL" id="JADYXP020000022">
    <property type="protein sequence ID" value="KAL0102641.1"/>
    <property type="molecule type" value="Genomic_DNA"/>
</dbReference>
<proteinExistence type="predicted"/>
<keyword evidence="2" id="KW-1185">Reference proteome</keyword>
<protein>
    <submittedName>
        <fullName evidence="1">Uncharacterized protein</fullName>
    </submittedName>
</protein>
<accession>A0AAW2EJV5</accession>
<comment type="caution">
    <text evidence="1">The sequence shown here is derived from an EMBL/GenBank/DDBJ whole genome shotgun (WGS) entry which is preliminary data.</text>
</comment>
<name>A0AAW2EJV5_9HYME</name>
<organism evidence="1 2">
    <name type="scientific">Cardiocondyla obscurior</name>
    <dbReference type="NCBI Taxonomy" id="286306"/>
    <lineage>
        <taxon>Eukaryota</taxon>
        <taxon>Metazoa</taxon>
        <taxon>Ecdysozoa</taxon>
        <taxon>Arthropoda</taxon>
        <taxon>Hexapoda</taxon>
        <taxon>Insecta</taxon>
        <taxon>Pterygota</taxon>
        <taxon>Neoptera</taxon>
        <taxon>Endopterygota</taxon>
        <taxon>Hymenoptera</taxon>
        <taxon>Apocrita</taxon>
        <taxon>Aculeata</taxon>
        <taxon>Formicoidea</taxon>
        <taxon>Formicidae</taxon>
        <taxon>Myrmicinae</taxon>
        <taxon>Cardiocondyla</taxon>
    </lineage>
</organism>
<gene>
    <name evidence="1" type="ORF">PUN28_018138</name>
</gene>
<sequence length="116" mass="13184">MKIITKICKNVNNAHIIIRECSICPRACVPSESYRGLGFANYHLNVFAPWNTILMRPLLPLISSLCLAGDFRCSFARRMRLFGETAHDVVISRICQIRNIANAANLPNVKFRNSEY</sequence>
<reference evidence="1 2" key="1">
    <citation type="submission" date="2023-03" db="EMBL/GenBank/DDBJ databases">
        <title>High recombination rates correlate with genetic variation in Cardiocondyla obscurior ants.</title>
        <authorList>
            <person name="Errbii M."/>
        </authorList>
    </citation>
    <scope>NUCLEOTIDE SEQUENCE [LARGE SCALE GENOMIC DNA]</scope>
    <source>
        <strain evidence="1">Alpha-2009</strain>
        <tissue evidence="1">Whole body</tissue>
    </source>
</reference>
<dbReference type="AlphaFoldDB" id="A0AAW2EJV5"/>
<evidence type="ECO:0000313" key="2">
    <source>
        <dbReference type="Proteomes" id="UP001430953"/>
    </source>
</evidence>
<dbReference type="Proteomes" id="UP001430953">
    <property type="component" value="Unassembled WGS sequence"/>
</dbReference>
<evidence type="ECO:0000313" key="1">
    <source>
        <dbReference type="EMBL" id="KAL0102641.1"/>
    </source>
</evidence>